<feature type="transmembrane region" description="Helical" evidence="6">
    <location>
        <begin position="72"/>
        <end position="91"/>
    </location>
</feature>
<gene>
    <name evidence="8" type="ORF">ElyMa_000908300</name>
</gene>
<evidence type="ECO:0000256" key="2">
    <source>
        <dbReference type="ARBA" id="ARBA00023040"/>
    </source>
</evidence>
<dbReference type="PANTHER" id="PTHR24243:SF208">
    <property type="entry name" value="PYROKININ-1 RECEPTOR"/>
    <property type="match status" value="1"/>
</dbReference>
<sequence>MLMSAHLINNGILLLSLNLVASTIDGNSCYFKSLGTYLGFILTYISALVLAVFNFAAVFYPHVFYKREMLTPAGFAILASWIVGLLVSVLAVGFDTPTQTKCYFITTMPRYGILTLSLTCLLCTVIIVVLNVRMFLYFRTFRIHSYIPPNKYTNQLKRDSTQAFKDSIAKRDKSKTRQNPLTLASEILPYDDNDFVLTHFNDLRVISKQREHNRRSSETATNGSLSTGSNGGKPLDIFAVKVDFQAEGCLPGSTSCQISTGAQSSQTRSGLLDSPSQLTEIPKISPAISTDYLEPSCQHQHQHNAPSWMSNISSCLPLRPYKMKQIKEKDAEQLSEGSPQIKRKMQPFTKNKRIPSSTSLDASCSLQIHNKVHPLIKPMKEIDTLSSPHSHGTIQPDGENESAISLQHHNIAQSMTHTESPCPQQRYKNAKTLRKNENFGSLQRKDTFHPVSTDMSHYLTRNHSRSHSSARDESSRSTQLNSTVQRSRKTTRDASSRSTQLNSTVQRSRKTTRDKTIMMTLVMLTFYTCCMNLSFTISLLWAASLNSYEAKLELIESQCGKISIILILLHAVLNPYFYMFRLVTFNDIKTVLEQALTRRPVCCKV</sequence>
<dbReference type="PANTHER" id="PTHR24243">
    <property type="entry name" value="G-PROTEIN COUPLED RECEPTOR"/>
    <property type="match status" value="1"/>
</dbReference>
<evidence type="ECO:0008006" key="10">
    <source>
        <dbReference type="Google" id="ProtNLM"/>
    </source>
</evidence>
<dbReference type="AlphaFoldDB" id="A0AAV4HA93"/>
<dbReference type="GO" id="GO:0016020">
    <property type="term" value="C:membrane"/>
    <property type="evidence" value="ECO:0007669"/>
    <property type="project" value="UniProtKB-SubCell"/>
</dbReference>
<evidence type="ECO:0000256" key="7">
    <source>
        <dbReference type="SAM" id="SignalP"/>
    </source>
</evidence>
<keyword evidence="6" id="KW-1133">Transmembrane helix</keyword>
<feature type="compositionally biased region" description="Polar residues" evidence="5">
    <location>
        <begin position="496"/>
        <end position="506"/>
    </location>
</feature>
<keyword evidence="3" id="KW-0675">Receptor</keyword>
<feature type="transmembrane region" description="Helical" evidence="6">
    <location>
        <begin position="36"/>
        <end position="60"/>
    </location>
</feature>
<dbReference type="GO" id="GO:0004930">
    <property type="term" value="F:G protein-coupled receptor activity"/>
    <property type="evidence" value="ECO:0007669"/>
    <property type="project" value="UniProtKB-KW"/>
</dbReference>
<feature type="region of interest" description="Disordered" evidence="5">
    <location>
        <begin position="257"/>
        <end position="276"/>
    </location>
</feature>
<comment type="subcellular location">
    <subcellularLocation>
        <location evidence="1">Membrane</location>
        <topology evidence="1">Multi-pass membrane protein</topology>
    </subcellularLocation>
</comment>
<keyword evidence="6" id="KW-0472">Membrane</keyword>
<keyword evidence="6" id="KW-0812">Transmembrane</keyword>
<dbReference type="CDD" id="cd00637">
    <property type="entry name" value="7tm_classA_rhodopsin-like"/>
    <property type="match status" value="1"/>
</dbReference>
<feature type="region of interest" description="Disordered" evidence="5">
    <location>
        <begin position="434"/>
        <end position="510"/>
    </location>
</feature>
<keyword evidence="4" id="KW-0807">Transducer</keyword>
<evidence type="ECO:0000256" key="4">
    <source>
        <dbReference type="ARBA" id="ARBA00023224"/>
    </source>
</evidence>
<dbReference type="Gene3D" id="1.20.1070.10">
    <property type="entry name" value="Rhodopsin 7-helix transmembrane proteins"/>
    <property type="match status" value="2"/>
</dbReference>
<feature type="transmembrane region" description="Helical" evidence="6">
    <location>
        <begin position="562"/>
        <end position="580"/>
    </location>
</feature>
<dbReference type="Proteomes" id="UP000762676">
    <property type="component" value="Unassembled WGS sequence"/>
</dbReference>
<proteinExistence type="predicted"/>
<dbReference type="SUPFAM" id="SSF81321">
    <property type="entry name" value="Family A G protein-coupled receptor-like"/>
    <property type="match status" value="1"/>
</dbReference>
<organism evidence="8 9">
    <name type="scientific">Elysia marginata</name>
    <dbReference type="NCBI Taxonomy" id="1093978"/>
    <lineage>
        <taxon>Eukaryota</taxon>
        <taxon>Metazoa</taxon>
        <taxon>Spiralia</taxon>
        <taxon>Lophotrochozoa</taxon>
        <taxon>Mollusca</taxon>
        <taxon>Gastropoda</taxon>
        <taxon>Heterobranchia</taxon>
        <taxon>Euthyneura</taxon>
        <taxon>Panpulmonata</taxon>
        <taxon>Sacoglossa</taxon>
        <taxon>Placobranchoidea</taxon>
        <taxon>Plakobranchidae</taxon>
        <taxon>Elysia</taxon>
    </lineage>
</organism>
<evidence type="ECO:0000256" key="3">
    <source>
        <dbReference type="ARBA" id="ARBA00023170"/>
    </source>
</evidence>
<evidence type="ECO:0000313" key="9">
    <source>
        <dbReference type="Proteomes" id="UP000762676"/>
    </source>
</evidence>
<evidence type="ECO:0000256" key="5">
    <source>
        <dbReference type="SAM" id="MobiDB-lite"/>
    </source>
</evidence>
<evidence type="ECO:0000256" key="1">
    <source>
        <dbReference type="ARBA" id="ARBA00004141"/>
    </source>
</evidence>
<keyword evidence="9" id="KW-1185">Reference proteome</keyword>
<feature type="region of interest" description="Disordered" evidence="5">
    <location>
        <begin position="209"/>
        <end position="229"/>
    </location>
</feature>
<evidence type="ECO:0000313" key="8">
    <source>
        <dbReference type="EMBL" id="GFR94023.1"/>
    </source>
</evidence>
<feature type="transmembrane region" description="Helical" evidence="6">
    <location>
        <begin position="517"/>
        <end position="542"/>
    </location>
</feature>
<keyword evidence="7" id="KW-0732">Signal</keyword>
<protein>
    <recommendedName>
        <fullName evidence="10">G-protein coupled receptors family 1 profile domain-containing protein</fullName>
    </recommendedName>
</protein>
<keyword evidence="2" id="KW-0297">G-protein coupled receptor</keyword>
<reference evidence="8 9" key="1">
    <citation type="journal article" date="2021" name="Elife">
        <title>Chloroplast acquisition without the gene transfer in kleptoplastic sea slugs, Plakobranchus ocellatus.</title>
        <authorList>
            <person name="Maeda T."/>
            <person name="Takahashi S."/>
            <person name="Yoshida T."/>
            <person name="Shimamura S."/>
            <person name="Takaki Y."/>
            <person name="Nagai Y."/>
            <person name="Toyoda A."/>
            <person name="Suzuki Y."/>
            <person name="Arimoto A."/>
            <person name="Ishii H."/>
            <person name="Satoh N."/>
            <person name="Nishiyama T."/>
            <person name="Hasebe M."/>
            <person name="Maruyama T."/>
            <person name="Minagawa J."/>
            <person name="Obokata J."/>
            <person name="Shigenobu S."/>
        </authorList>
    </citation>
    <scope>NUCLEOTIDE SEQUENCE [LARGE SCALE GENOMIC DNA]</scope>
</reference>
<accession>A0AAV4HA93</accession>
<feature type="transmembrane region" description="Helical" evidence="6">
    <location>
        <begin position="111"/>
        <end position="132"/>
    </location>
</feature>
<evidence type="ECO:0000256" key="6">
    <source>
        <dbReference type="SAM" id="Phobius"/>
    </source>
</evidence>
<dbReference type="EMBL" id="BMAT01001855">
    <property type="protein sequence ID" value="GFR94023.1"/>
    <property type="molecule type" value="Genomic_DNA"/>
</dbReference>
<feature type="chain" id="PRO_5043730336" description="G-protein coupled receptors family 1 profile domain-containing protein" evidence="7">
    <location>
        <begin position="23"/>
        <end position="605"/>
    </location>
</feature>
<feature type="signal peptide" evidence="7">
    <location>
        <begin position="1"/>
        <end position="22"/>
    </location>
</feature>
<name>A0AAV4HA93_9GAST</name>
<comment type="caution">
    <text evidence="8">The sequence shown here is derived from an EMBL/GenBank/DDBJ whole genome shotgun (WGS) entry which is preliminary data.</text>
</comment>